<feature type="signal peptide" evidence="10">
    <location>
        <begin position="1"/>
        <end position="24"/>
    </location>
</feature>
<comment type="similarity">
    <text evidence="8 9">Belongs to the TonB-dependent receptor family.</text>
</comment>
<dbReference type="Gene3D" id="2.60.40.1120">
    <property type="entry name" value="Carboxypeptidase-like, regulatory domain"/>
    <property type="match status" value="1"/>
</dbReference>
<gene>
    <name evidence="13" type="ORF">EDD80_11556</name>
</gene>
<keyword evidence="4 8" id="KW-0812">Transmembrane</keyword>
<dbReference type="InterPro" id="IPR008969">
    <property type="entry name" value="CarboxyPept-like_regulatory"/>
</dbReference>
<dbReference type="SUPFAM" id="SSF56935">
    <property type="entry name" value="Porins"/>
    <property type="match status" value="1"/>
</dbReference>
<keyword evidence="10" id="KW-0732">Signal</keyword>
<evidence type="ECO:0000256" key="2">
    <source>
        <dbReference type="ARBA" id="ARBA00022448"/>
    </source>
</evidence>
<dbReference type="Pfam" id="PF13715">
    <property type="entry name" value="CarbopepD_reg_2"/>
    <property type="match status" value="1"/>
</dbReference>
<evidence type="ECO:0000256" key="5">
    <source>
        <dbReference type="ARBA" id="ARBA00023077"/>
    </source>
</evidence>
<feature type="domain" description="TonB-dependent receptor-like beta-barrel" evidence="11">
    <location>
        <begin position="438"/>
        <end position="941"/>
    </location>
</feature>
<evidence type="ECO:0000256" key="9">
    <source>
        <dbReference type="RuleBase" id="RU003357"/>
    </source>
</evidence>
<keyword evidence="6 8" id="KW-0472">Membrane</keyword>
<dbReference type="NCBIfam" id="TIGR04056">
    <property type="entry name" value="OMP_RagA_SusC"/>
    <property type="match status" value="1"/>
</dbReference>
<dbReference type="InterPro" id="IPR037066">
    <property type="entry name" value="Plug_dom_sf"/>
</dbReference>
<dbReference type="InterPro" id="IPR039426">
    <property type="entry name" value="TonB-dep_rcpt-like"/>
</dbReference>
<dbReference type="NCBIfam" id="TIGR04057">
    <property type="entry name" value="SusC_RagA_signa"/>
    <property type="match status" value="1"/>
</dbReference>
<evidence type="ECO:0000256" key="8">
    <source>
        <dbReference type="PROSITE-ProRule" id="PRU01360"/>
    </source>
</evidence>
<dbReference type="InterPro" id="IPR023997">
    <property type="entry name" value="TonB-dep_OMP_SusC/RagA_CS"/>
</dbReference>
<dbReference type="PROSITE" id="PS52016">
    <property type="entry name" value="TONB_DEPENDENT_REC_3"/>
    <property type="match status" value="1"/>
</dbReference>
<evidence type="ECO:0000256" key="1">
    <source>
        <dbReference type="ARBA" id="ARBA00004571"/>
    </source>
</evidence>
<dbReference type="InterPro" id="IPR036942">
    <property type="entry name" value="Beta-barrel_TonB_sf"/>
</dbReference>
<dbReference type="SUPFAM" id="SSF49464">
    <property type="entry name" value="Carboxypeptidase regulatory domain-like"/>
    <property type="match status" value="1"/>
</dbReference>
<dbReference type="Gene3D" id="2.40.170.20">
    <property type="entry name" value="TonB-dependent receptor, beta-barrel domain"/>
    <property type="match status" value="1"/>
</dbReference>
<dbReference type="Pfam" id="PF00593">
    <property type="entry name" value="TonB_dep_Rec_b-barrel"/>
    <property type="match status" value="1"/>
</dbReference>
<evidence type="ECO:0000256" key="3">
    <source>
        <dbReference type="ARBA" id="ARBA00022452"/>
    </source>
</evidence>
<sequence length="1089" mass="121028">MLYVFKLSVGLLLAASFFSGPEAAASGFVRPIHPSMTVGSAGLRQITVTGQVNDPAGEPLVGVTVAVPGTNVGTSTDLDGKYSLSVAADAALSFSFLGYASQTIEVGGRTVIDVVLREDAVALEQLVVVGYGTQKKINLTGAVSQIGSEVIEDRPAPNVSRLLQGTLPNLNIRMVDGSPTRTPDFNIRGATSIGAGGSALVLIDGVEGDPNLVNPSDIESVSILRDASSAAVYGSRAAFGVVLITTKSARQGQSNINFRISQSFNQRTVVPNLVTDGYEWARNFDEAFFAWYDYKTHPMSVNSIFPFSLDYLERLRINSQDPNAPDVVYNEDLGRYEYFGNTDWFDLLHREMTPATEASVSASGGSDKASYYISGLYYFQDGIFEYSPDKFRKFNVRAKGDVNLNSWLTLSNNMDISTFSYDYPLLANGDGNVWRYLNVQGFPMAVMNNPDGTFTHIGAYTGGPFADGSSFSEQNRFFIRTTPSLTATPFGELLTFKADFTYSRDFDKDKRVNNYINYSNSPGSLDRFGQSLLRQYSDETSYWGSNITVELKPETGEDHEFSLLAGYNAEHSELQRMNASRDGLLVPSKPDYNLVDGLNYSLAGGGLEWAYQGVFYRANYSYKNKYLLELNGRYDGSSKFPEEQRFGFFPSVSAGWNLAEEAFMDGTNNWLDQLKIRSSYGSLGNGNVAPYRYMEVMSVAKSGVILEGVQKGYTYLPGVVPAGLTWEKATTFNIGLDAALLKSRLNINFDWYNRQTTDMFTYGQPLPNVFGATVPYGNYADLQTMGWELTLGWRDDFNLGNSPFNYSFTGSLWDNRSEITKFNNPTKRLSSNYYVGHEIGEIWGYETLGFFTSEEEIANHADQSFLQNSNNRQYLPGDLKFADLNQDGFINQGENTVDNPGDRKIIGNSSPRYQFGFTLAADWKGFGISAFFQGIGKRDWYFAPEADLFWGPYNRPYGFQPVKLMENIWSEENPDAYFPRFRGYTALGVNRSLGAPQTRYLQDASYLRLKSLTIDYNIPSKLLEKAGMRQATVYVTGQNIFTLSGLFKYTDNFDPEIIENPVGDMLNGYGQGDAYPMLKTFTLGLNLTF</sequence>
<comment type="subcellular location">
    <subcellularLocation>
        <location evidence="1 8">Cell outer membrane</location>
        <topology evidence="1 8">Multi-pass membrane protein</topology>
    </subcellularLocation>
</comment>
<evidence type="ECO:0000256" key="4">
    <source>
        <dbReference type="ARBA" id="ARBA00022692"/>
    </source>
</evidence>
<keyword evidence="2 8" id="KW-0813">Transport</keyword>
<name>A0A4R3KLQ3_9SPHI</name>
<dbReference type="InterPro" id="IPR000531">
    <property type="entry name" value="Beta-barrel_TonB"/>
</dbReference>
<evidence type="ECO:0000313" key="13">
    <source>
        <dbReference type="EMBL" id="TCS85073.1"/>
    </source>
</evidence>
<evidence type="ECO:0000256" key="7">
    <source>
        <dbReference type="ARBA" id="ARBA00023237"/>
    </source>
</evidence>
<feature type="chain" id="PRO_5021015535" evidence="10">
    <location>
        <begin position="25"/>
        <end position="1089"/>
    </location>
</feature>
<dbReference type="OrthoDB" id="604358at2"/>
<keyword evidence="14" id="KW-1185">Reference proteome</keyword>
<accession>A0A4R3KLQ3</accession>
<keyword evidence="3 8" id="KW-1134">Transmembrane beta strand</keyword>
<evidence type="ECO:0000313" key="14">
    <source>
        <dbReference type="Proteomes" id="UP000295807"/>
    </source>
</evidence>
<dbReference type="AlphaFoldDB" id="A0A4R3KLQ3"/>
<protein>
    <submittedName>
        <fullName evidence="13">TonB-linked SusC/RagA family outer membrane protein</fullName>
    </submittedName>
</protein>
<proteinExistence type="inferred from homology"/>
<evidence type="ECO:0000256" key="6">
    <source>
        <dbReference type="ARBA" id="ARBA00023136"/>
    </source>
</evidence>
<feature type="domain" description="TonB-dependent receptor plug" evidence="12">
    <location>
        <begin position="136"/>
        <end position="241"/>
    </location>
</feature>
<dbReference type="GO" id="GO:0009279">
    <property type="term" value="C:cell outer membrane"/>
    <property type="evidence" value="ECO:0007669"/>
    <property type="project" value="UniProtKB-SubCell"/>
</dbReference>
<comment type="caution">
    <text evidence="13">The sequence shown here is derived from an EMBL/GenBank/DDBJ whole genome shotgun (WGS) entry which is preliminary data.</text>
</comment>
<dbReference type="Gene3D" id="2.170.130.10">
    <property type="entry name" value="TonB-dependent receptor, plug domain"/>
    <property type="match status" value="1"/>
</dbReference>
<dbReference type="EMBL" id="SMAD01000015">
    <property type="protein sequence ID" value="TCS85073.1"/>
    <property type="molecule type" value="Genomic_DNA"/>
</dbReference>
<evidence type="ECO:0000256" key="10">
    <source>
        <dbReference type="SAM" id="SignalP"/>
    </source>
</evidence>
<keyword evidence="7 8" id="KW-0998">Cell outer membrane</keyword>
<reference evidence="13 14" key="1">
    <citation type="submission" date="2019-03" db="EMBL/GenBank/DDBJ databases">
        <title>Genomic Encyclopedia of Type Strains, Phase IV (KMG-IV): sequencing the most valuable type-strain genomes for metagenomic binning, comparative biology and taxonomic classification.</title>
        <authorList>
            <person name="Goeker M."/>
        </authorList>
    </citation>
    <scope>NUCLEOTIDE SEQUENCE [LARGE SCALE GENOMIC DNA]</scope>
    <source>
        <strain evidence="13 14">DSM 21100</strain>
    </source>
</reference>
<dbReference type="InterPro" id="IPR012910">
    <property type="entry name" value="Plug_dom"/>
</dbReference>
<dbReference type="Pfam" id="PF07715">
    <property type="entry name" value="Plug"/>
    <property type="match status" value="1"/>
</dbReference>
<organism evidence="13 14">
    <name type="scientific">Anseongella ginsenosidimutans</name>
    <dbReference type="NCBI Taxonomy" id="496056"/>
    <lineage>
        <taxon>Bacteria</taxon>
        <taxon>Pseudomonadati</taxon>
        <taxon>Bacteroidota</taxon>
        <taxon>Sphingobacteriia</taxon>
        <taxon>Sphingobacteriales</taxon>
        <taxon>Sphingobacteriaceae</taxon>
        <taxon>Anseongella</taxon>
    </lineage>
</organism>
<evidence type="ECO:0000259" key="11">
    <source>
        <dbReference type="Pfam" id="PF00593"/>
    </source>
</evidence>
<dbReference type="InterPro" id="IPR023996">
    <property type="entry name" value="TonB-dep_OMP_SusC/RagA"/>
</dbReference>
<keyword evidence="5 9" id="KW-0798">TonB box</keyword>
<evidence type="ECO:0000259" key="12">
    <source>
        <dbReference type="Pfam" id="PF07715"/>
    </source>
</evidence>
<dbReference type="Proteomes" id="UP000295807">
    <property type="component" value="Unassembled WGS sequence"/>
</dbReference>